<evidence type="ECO:0000256" key="1">
    <source>
        <dbReference type="SAM" id="MobiDB-lite"/>
    </source>
</evidence>
<dbReference type="InterPro" id="IPR012334">
    <property type="entry name" value="Pectin_lyas_fold"/>
</dbReference>
<dbReference type="Gene3D" id="2.160.20.10">
    <property type="entry name" value="Single-stranded right-handed beta-helix, Pectin lyase-like"/>
    <property type="match status" value="1"/>
</dbReference>
<dbReference type="Proteomes" id="UP000280819">
    <property type="component" value="Unassembled WGS sequence"/>
</dbReference>
<proteinExistence type="predicted"/>
<accession>A0A3P1TB55</accession>
<keyword evidence="2" id="KW-0732">Signal</keyword>
<dbReference type="InterPro" id="IPR006626">
    <property type="entry name" value="PbH1"/>
</dbReference>
<feature type="signal peptide" evidence="2">
    <location>
        <begin position="1"/>
        <end position="29"/>
    </location>
</feature>
<evidence type="ECO:0000313" key="3">
    <source>
        <dbReference type="EMBL" id="RRD06667.1"/>
    </source>
</evidence>
<comment type="caution">
    <text evidence="3">The sequence shown here is derived from an EMBL/GenBank/DDBJ whole genome shotgun (WGS) entry which is preliminary data.</text>
</comment>
<dbReference type="OrthoDB" id="3333873at2"/>
<feature type="region of interest" description="Disordered" evidence="1">
    <location>
        <begin position="456"/>
        <end position="476"/>
    </location>
</feature>
<dbReference type="InterPro" id="IPR011050">
    <property type="entry name" value="Pectin_lyase_fold/virulence"/>
</dbReference>
<dbReference type="InterPro" id="IPR006311">
    <property type="entry name" value="TAT_signal"/>
</dbReference>
<dbReference type="RefSeq" id="WP_124842896.1">
    <property type="nucleotide sequence ID" value="NZ_RQZG01000002.1"/>
</dbReference>
<protein>
    <submittedName>
        <fullName evidence="3">Right-handed parallel beta-helix repeat-containing protein</fullName>
    </submittedName>
</protein>
<gene>
    <name evidence="3" type="ORF">EII34_03315</name>
</gene>
<evidence type="ECO:0000313" key="4">
    <source>
        <dbReference type="Proteomes" id="UP000280819"/>
    </source>
</evidence>
<dbReference type="SUPFAM" id="SSF51126">
    <property type="entry name" value="Pectin lyase-like"/>
    <property type="match status" value="1"/>
</dbReference>
<feature type="chain" id="PRO_5018333262" evidence="2">
    <location>
        <begin position="30"/>
        <end position="476"/>
    </location>
</feature>
<dbReference type="PROSITE" id="PS51318">
    <property type="entry name" value="TAT"/>
    <property type="match status" value="1"/>
</dbReference>
<name>A0A3P1TB55_9ACTN</name>
<dbReference type="AlphaFoldDB" id="A0A3P1TB55"/>
<organism evidence="3 4">
    <name type="scientific">Arachnia propionica</name>
    <dbReference type="NCBI Taxonomy" id="1750"/>
    <lineage>
        <taxon>Bacteria</taxon>
        <taxon>Bacillati</taxon>
        <taxon>Actinomycetota</taxon>
        <taxon>Actinomycetes</taxon>
        <taxon>Propionibacteriales</taxon>
        <taxon>Propionibacteriaceae</taxon>
        <taxon>Arachnia</taxon>
    </lineage>
</organism>
<dbReference type="EMBL" id="RQZG01000002">
    <property type="protein sequence ID" value="RRD06667.1"/>
    <property type="molecule type" value="Genomic_DNA"/>
</dbReference>
<reference evidence="3 4" key="1">
    <citation type="submission" date="2018-11" db="EMBL/GenBank/DDBJ databases">
        <title>Genomes From Bacteria Associated with the Canine Oral Cavity: a Test Case for Automated Genome-Based Taxonomic Assignment.</title>
        <authorList>
            <person name="Coil D.A."/>
            <person name="Jospin G."/>
            <person name="Darling A.E."/>
            <person name="Wallis C."/>
            <person name="Davis I.J."/>
            <person name="Harris S."/>
            <person name="Eisen J.A."/>
            <person name="Holcombe L.J."/>
            <person name="O'Flynn C."/>
        </authorList>
    </citation>
    <scope>NUCLEOTIDE SEQUENCE [LARGE SCALE GENOMIC DNA]</scope>
    <source>
        <strain evidence="3 4">OH887_COT-365</strain>
    </source>
</reference>
<sequence>MEISRRSVLAGALALPAVSLLSGAPVASADTSTNLTFYLSEKGNDNAAGTSQRQAWRSLERLQKAFQDGQVGYGSTVLFRSGHRFYGELSSIPELNGRGRLTLGAYGRGRRPQIMGYKVLNKPEMWSKVGKNLWRINLGDPDTHVGNKMAQEGRNADVGFLRVDGVIQGHKKTSVEELSEEWHFHSDEEQKTLTVYREDNPSKVRDLRITVDGRLVQLRSSMTVEGLDLIGCGGHGVQVVDADSVQVLDNRVRDIGGSYVYGTTRYGNGVEIWINTKDVLVKGNIIYEAYDVGVTLQGGQILGPTEWNEPWRTGWKNVHIRNNRITRNSQSFEIWARGFEQKDKETTYDHGPASGYRNCSFTGNVCTDAGTGWGQAVRSNPEEGGVHFLSYNEDLHMDLKVTGNKFLGALNAYMYRQPEQENDLVIDENVIRLKPGQRIQADRPEEWMKQQRQTIEEHEEWSRDTGFDRNSEFVIG</sequence>
<dbReference type="SMART" id="SM00710">
    <property type="entry name" value="PbH1"/>
    <property type="match status" value="4"/>
</dbReference>
<evidence type="ECO:0000256" key="2">
    <source>
        <dbReference type="SAM" id="SignalP"/>
    </source>
</evidence>